<dbReference type="PANTHER" id="PTHR38134:SF2">
    <property type="entry name" value="GALACTOKINASE"/>
    <property type="match status" value="1"/>
</dbReference>
<evidence type="ECO:0000313" key="1">
    <source>
        <dbReference type="EMBL" id="QTD51609.1"/>
    </source>
</evidence>
<evidence type="ECO:0000313" key="2">
    <source>
        <dbReference type="Proteomes" id="UP000663929"/>
    </source>
</evidence>
<evidence type="ECO:0008006" key="3">
    <source>
        <dbReference type="Google" id="ProtNLM"/>
    </source>
</evidence>
<keyword evidence="2" id="KW-1185">Reference proteome</keyword>
<protein>
    <recommendedName>
        <fullName evidence="3">Glycosyl transferase family 28 C-terminal domain-containing protein</fullName>
    </recommendedName>
</protein>
<dbReference type="PANTHER" id="PTHR38134">
    <property type="entry name" value="SLR1395 PROTEIN"/>
    <property type="match status" value="1"/>
</dbReference>
<dbReference type="InterPro" id="IPR053205">
    <property type="entry name" value="GHMP_kinase_L-arabinokinase"/>
</dbReference>
<sequence>MTHVQAVAWFITPHGFGHATRSAAIMQALHARLPHLHFHIVSRLPEFLFDQVVPGAFTLHDEPCDVGLVQQTAMEIDFEASLRVLNDFYPLDEGRIANLAARLSGLDCSLVCCDIAPLGIAVAKAIGCPSVLIENFTFHWIYESYTRHWPGFEPIIAYLRDLCERADLHIQTEPISEPNRNALHTAPVARRFRNPRSEVRRQLGVPEDRPLVMITMGGIRENLGFLNRLASQREVCFLLPGASVRGENIVPLPEGAPAYHPDLIHAADLVIGKLGYSTFAEVYHAGVPFGFVTRPNFPESVPLAAFVRREMPSMELDAGTFLQGDWLDRLPELLSLKRVPPPRVNGATQIAERLVMTIGATETSDRDA</sequence>
<dbReference type="EMBL" id="CP071793">
    <property type="protein sequence ID" value="QTD51609.1"/>
    <property type="molecule type" value="Genomic_DNA"/>
</dbReference>
<dbReference type="SUPFAM" id="SSF53756">
    <property type="entry name" value="UDP-Glycosyltransferase/glycogen phosphorylase"/>
    <property type="match status" value="1"/>
</dbReference>
<dbReference type="AlphaFoldDB" id="A0A8A4TNQ5"/>
<accession>A0A8A4TNQ5</accession>
<dbReference type="Proteomes" id="UP000663929">
    <property type="component" value="Chromosome"/>
</dbReference>
<organism evidence="1 2">
    <name type="scientific">Sulfidibacter corallicola</name>
    <dbReference type="NCBI Taxonomy" id="2818388"/>
    <lineage>
        <taxon>Bacteria</taxon>
        <taxon>Pseudomonadati</taxon>
        <taxon>Acidobacteriota</taxon>
        <taxon>Holophagae</taxon>
        <taxon>Acanthopleuribacterales</taxon>
        <taxon>Acanthopleuribacteraceae</taxon>
        <taxon>Sulfidibacter</taxon>
    </lineage>
</organism>
<proteinExistence type="predicted"/>
<reference evidence="1" key="1">
    <citation type="submission" date="2021-03" db="EMBL/GenBank/DDBJ databases">
        <title>Acanthopleuribacteraceae sp. M133.</title>
        <authorList>
            <person name="Wang G."/>
        </authorList>
    </citation>
    <scope>NUCLEOTIDE SEQUENCE</scope>
    <source>
        <strain evidence="1">M133</strain>
    </source>
</reference>
<gene>
    <name evidence="1" type="ORF">J3U87_03990</name>
</gene>
<dbReference type="KEGG" id="scor:J3U87_03990"/>
<dbReference type="RefSeq" id="WP_237381737.1">
    <property type="nucleotide sequence ID" value="NZ_CP071793.1"/>
</dbReference>
<name>A0A8A4TNQ5_SULCO</name>